<gene>
    <name evidence="2" type="ORF">CIG75_20265</name>
</gene>
<dbReference type="AlphaFoldDB" id="A0A223D626"/>
<protein>
    <recommendedName>
        <fullName evidence="4">DUF3139 domain-containing protein</fullName>
    </recommendedName>
</protein>
<dbReference type="RefSeq" id="WP_094238229.1">
    <property type="nucleotide sequence ID" value="NZ_CP022657.1"/>
</dbReference>
<sequence>MAKRKYLLLAVLLVLLQFTPIMQQAEVRLTATVYMVVKHHDKQLEYKGMEFDPHFGEYMVTYQNENGQNVSLSIRSKHFPFAIIYDPLDQPMQEEVFSNKGGSQP</sequence>
<dbReference type="Proteomes" id="UP000214688">
    <property type="component" value="Chromosome"/>
</dbReference>
<evidence type="ECO:0000256" key="1">
    <source>
        <dbReference type="SAM" id="SignalP"/>
    </source>
</evidence>
<keyword evidence="1" id="KW-0732">Signal</keyword>
<accession>A0A223D626</accession>
<dbReference type="OrthoDB" id="2872746at2"/>
<dbReference type="KEGG" id="tab:CIG75_20265"/>
<feature type="chain" id="PRO_5039651784" description="DUF3139 domain-containing protein" evidence="1">
    <location>
        <begin position="26"/>
        <end position="105"/>
    </location>
</feature>
<organism evidence="2 3">
    <name type="scientific">Tumebacillus algifaecis</name>
    <dbReference type="NCBI Taxonomy" id="1214604"/>
    <lineage>
        <taxon>Bacteria</taxon>
        <taxon>Bacillati</taxon>
        <taxon>Bacillota</taxon>
        <taxon>Bacilli</taxon>
        <taxon>Bacillales</taxon>
        <taxon>Alicyclobacillaceae</taxon>
        <taxon>Tumebacillus</taxon>
    </lineage>
</organism>
<feature type="signal peptide" evidence="1">
    <location>
        <begin position="1"/>
        <end position="25"/>
    </location>
</feature>
<proteinExistence type="predicted"/>
<evidence type="ECO:0008006" key="4">
    <source>
        <dbReference type="Google" id="ProtNLM"/>
    </source>
</evidence>
<dbReference type="EMBL" id="CP022657">
    <property type="protein sequence ID" value="ASS77005.1"/>
    <property type="molecule type" value="Genomic_DNA"/>
</dbReference>
<reference evidence="2 3" key="1">
    <citation type="journal article" date="2015" name="Int. J. Syst. Evol. Microbiol.">
        <title>Tumebacillus algifaecis sp. nov., isolated from decomposing algal scum.</title>
        <authorList>
            <person name="Wu Y.F."/>
            <person name="Zhang B."/>
            <person name="Xing P."/>
            <person name="Wu Q.L."/>
            <person name="Liu S.J."/>
        </authorList>
    </citation>
    <scope>NUCLEOTIDE SEQUENCE [LARGE SCALE GENOMIC DNA]</scope>
    <source>
        <strain evidence="2 3">THMBR28</strain>
    </source>
</reference>
<evidence type="ECO:0000313" key="3">
    <source>
        <dbReference type="Proteomes" id="UP000214688"/>
    </source>
</evidence>
<evidence type="ECO:0000313" key="2">
    <source>
        <dbReference type="EMBL" id="ASS77005.1"/>
    </source>
</evidence>
<keyword evidence="3" id="KW-1185">Reference proteome</keyword>
<name>A0A223D626_9BACL</name>